<dbReference type="PANTHER" id="PTHR15608:SF0">
    <property type="entry name" value="HIV TAT-SPECIFIC FACTOR 1"/>
    <property type="match status" value="1"/>
</dbReference>
<evidence type="ECO:0000256" key="6">
    <source>
        <dbReference type="PROSITE-ProRule" id="PRU00176"/>
    </source>
</evidence>
<gene>
    <name evidence="9" type="ORF">EJ06DRAFT_529333</name>
</gene>
<dbReference type="InterPro" id="IPR012677">
    <property type="entry name" value="Nucleotide-bd_a/b_plait_sf"/>
</dbReference>
<dbReference type="FunFam" id="3.30.70.330:FF:000329">
    <property type="entry name" value="splicing factor U2AF-associated protein 2"/>
    <property type="match status" value="1"/>
</dbReference>
<dbReference type="SUPFAM" id="SSF54928">
    <property type="entry name" value="RNA-binding domain, RBD"/>
    <property type="match status" value="2"/>
</dbReference>
<dbReference type="InterPro" id="IPR034392">
    <property type="entry name" value="TatSF1-like_RRM1"/>
</dbReference>
<dbReference type="OrthoDB" id="10258585at2759"/>
<feature type="region of interest" description="Disordered" evidence="7">
    <location>
        <begin position="65"/>
        <end position="117"/>
    </location>
</feature>
<reference evidence="9" key="1">
    <citation type="journal article" date="2020" name="Stud. Mycol.">
        <title>101 Dothideomycetes genomes: a test case for predicting lifestyles and emergence of pathogens.</title>
        <authorList>
            <person name="Haridas S."/>
            <person name="Albert R."/>
            <person name="Binder M."/>
            <person name="Bloem J."/>
            <person name="Labutti K."/>
            <person name="Salamov A."/>
            <person name="Andreopoulos B."/>
            <person name="Baker S."/>
            <person name="Barry K."/>
            <person name="Bills G."/>
            <person name="Bluhm B."/>
            <person name="Cannon C."/>
            <person name="Castanera R."/>
            <person name="Culley D."/>
            <person name="Daum C."/>
            <person name="Ezra D."/>
            <person name="Gonzalez J."/>
            <person name="Henrissat B."/>
            <person name="Kuo A."/>
            <person name="Liang C."/>
            <person name="Lipzen A."/>
            <person name="Lutzoni F."/>
            <person name="Magnuson J."/>
            <person name="Mondo S."/>
            <person name="Nolan M."/>
            <person name="Ohm R."/>
            <person name="Pangilinan J."/>
            <person name="Park H.-J."/>
            <person name="Ramirez L."/>
            <person name="Alfaro M."/>
            <person name="Sun H."/>
            <person name="Tritt A."/>
            <person name="Yoshinaga Y."/>
            <person name="Zwiers L.-H."/>
            <person name="Turgeon B."/>
            <person name="Goodwin S."/>
            <person name="Spatafora J."/>
            <person name="Crous P."/>
            <person name="Grigoriev I."/>
        </authorList>
    </citation>
    <scope>NUCLEOTIDE SEQUENCE</scope>
    <source>
        <strain evidence="9">CBS 262.69</strain>
    </source>
</reference>
<sequence>MAESARVPFPQAREDFTQDPRVSWSKADEKWILEDEDGSEWEFVEGVGKWVPTLDEALVEQQRKAYAVPGVDESTPAETLRKKKRKEREEREKEAGSDDPTGKNKKPRNNDKPRAERKNCAVYVTSLPPDVTVEEVVETFSRYGIIAQEVDSGQPRVKLYLDEQGNPKGDALVVYFRPESVPLAIQMLDDTEFRLGEHNPAGHMRVREAEKSYKKVKDAPEQPNKRDQKKIIRRTQELNSKLADWSDDEPSTLPEPNSKWEKVVILKHMFTLQELADDPAALLDIKDDIRDECSKLGAVTNVVLYDKEPAGVVTVRFGTVEAAQACVLMMSGRHFDGRQVVAYISDGTERFKKSGGGGHAFEEDEEEQQARLKRLAEWSKREGDAAEA</sequence>
<evidence type="ECO:0000256" key="7">
    <source>
        <dbReference type="SAM" id="MobiDB-lite"/>
    </source>
</evidence>
<dbReference type="PANTHER" id="PTHR15608">
    <property type="entry name" value="SPLICING FACTOR U2AF-ASSOCIATED PROTEIN 2"/>
    <property type="match status" value="1"/>
</dbReference>
<protein>
    <recommendedName>
        <fullName evidence="8">RRM domain-containing protein</fullName>
    </recommendedName>
</protein>
<dbReference type="CDD" id="cd12281">
    <property type="entry name" value="RRM1_TatSF1_like"/>
    <property type="match status" value="1"/>
</dbReference>
<accession>A0A6G1HZ40</accession>
<dbReference type="InterPro" id="IPR034393">
    <property type="entry name" value="TatSF1-like"/>
</dbReference>
<dbReference type="SMART" id="SM00360">
    <property type="entry name" value="RRM"/>
    <property type="match status" value="2"/>
</dbReference>
<dbReference type="Gene3D" id="3.30.70.330">
    <property type="match status" value="2"/>
</dbReference>
<dbReference type="PROSITE" id="PS50102">
    <property type="entry name" value="RRM"/>
    <property type="match status" value="1"/>
</dbReference>
<evidence type="ECO:0000313" key="9">
    <source>
        <dbReference type="EMBL" id="KAF2401204.1"/>
    </source>
</evidence>
<dbReference type="Pfam" id="PF00076">
    <property type="entry name" value="RRM_1"/>
    <property type="match status" value="2"/>
</dbReference>
<keyword evidence="3" id="KW-0677">Repeat</keyword>
<feature type="region of interest" description="Disordered" evidence="7">
    <location>
        <begin position="1"/>
        <end position="24"/>
    </location>
</feature>
<dbReference type="FunFam" id="3.30.70.330:FF:000105">
    <property type="entry name" value="HIV Tat-specific factor 1 homolog"/>
    <property type="match status" value="1"/>
</dbReference>
<name>A0A6G1HZ40_9PEZI</name>
<evidence type="ECO:0000313" key="10">
    <source>
        <dbReference type="Proteomes" id="UP000799640"/>
    </source>
</evidence>
<dbReference type="EMBL" id="ML996693">
    <property type="protein sequence ID" value="KAF2401204.1"/>
    <property type="molecule type" value="Genomic_DNA"/>
</dbReference>
<proteinExistence type="inferred from homology"/>
<evidence type="ECO:0000256" key="3">
    <source>
        <dbReference type="ARBA" id="ARBA00022737"/>
    </source>
</evidence>
<feature type="compositionally biased region" description="Basic and acidic residues" evidence="7">
    <location>
        <begin position="87"/>
        <end position="117"/>
    </location>
</feature>
<keyword evidence="4 6" id="KW-0694">RNA-binding</keyword>
<keyword evidence="10" id="KW-1185">Reference proteome</keyword>
<dbReference type="GO" id="GO:0003723">
    <property type="term" value="F:RNA binding"/>
    <property type="evidence" value="ECO:0007669"/>
    <property type="project" value="UniProtKB-UniRule"/>
</dbReference>
<dbReference type="GO" id="GO:0005686">
    <property type="term" value="C:U2 snRNP"/>
    <property type="evidence" value="ECO:0007669"/>
    <property type="project" value="TreeGrafter"/>
</dbReference>
<dbReference type="GO" id="GO:0000398">
    <property type="term" value="P:mRNA splicing, via spliceosome"/>
    <property type="evidence" value="ECO:0007669"/>
    <property type="project" value="InterPro"/>
</dbReference>
<organism evidence="9 10">
    <name type="scientific">Trichodelitschia bisporula</name>
    <dbReference type="NCBI Taxonomy" id="703511"/>
    <lineage>
        <taxon>Eukaryota</taxon>
        <taxon>Fungi</taxon>
        <taxon>Dikarya</taxon>
        <taxon>Ascomycota</taxon>
        <taxon>Pezizomycotina</taxon>
        <taxon>Dothideomycetes</taxon>
        <taxon>Dothideomycetes incertae sedis</taxon>
        <taxon>Phaeotrichales</taxon>
        <taxon>Phaeotrichaceae</taxon>
        <taxon>Trichodelitschia</taxon>
    </lineage>
</organism>
<dbReference type="InterPro" id="IPR035979">
    <property type="entry name" value="RBD_domain_sf"/>
</dbReference>
<comment type="similarity">
    <text evidence="1">Belongs to the HTATSF1 family.</text>
</comment>
<evidence type="ECO:0000256" key="4">
    <source>
        <dbReference type="ARBA" id="ARBA00022884"/>
    </source>
</evidence>
<feature type="domain" description="RRM" evidence="8">
    <location>
        <begin position="120"/>
        <end position="211"/>
    </location>
</feature>
<evidence type="ECO:0000256" key="5">
    <source>
        <dbReference type="ARBA" id="ARBA00023187"/>
    </source>
</evidence>
<keyword evidence="2" id="KW-0507">mRNA processing</keyword>
<evidence type="ECO:0000256" key="2">
    <source>
        <dbReference type="ARBA" id="ARBA00022664"/>
    </source>
</evidence>
<keyword evidence="5" id="KW-0508">mRNA splicing</keyword>
<dbReference type="CDD" id="cd12285">
    <property type="entry name" value="RRM3_RBM39_like"/>
    <property type="match status" value="1"/>
</dbReference>
<dbReference type="Proteomes" id="UP000799640">
    <property type="component" value="Unassembled WGS sequence"/>
</dbReference>
<evidence type="ECO:0000259" key="8">
    <source>
        <dbReference type="PROSITE" id="PS50102"/>
    </source>
</evidence>
<dbReference type="InterPro" id="IPR000504">
    <property type="entry name" value="RRM_dom"/>
</dbReference>
<dbReference type="GO" id="GO:0005684">
    <property type="term" value="C:U2-type spliceosomal complex"/>
    <property type="evidence" value="ECO:0007669"/>
    <property type="project" value="TreeGrafter"/>
</dbReference>
<dbReference type="AlphaFoldDB" id="A0A6G1HZ40"/>
<evidence type="ECO:0000256" key="1">
    <source>
        <dbReference type="ARBA" id="ARBA00007747"/>
    </source>
</evidence>
<feature type="region of interest" description="Disordered" evidence="7">
    <location>
        <begin position="212"/>
        <end position="231"/>
    </location>
</feature>